<dbReference type="EMBL" id="GEBQ01016024">
    <property type="protein sequence ID" value="JAT23953.1"/>
    <property type="molecule type" value="Transcribed_RNA"/>
</dbReference>
<evidence type="ECO:0000256" key="1">
    <source>
        <dbReference type="SAM" id="MobiDB-lite"/>
    </source>
</evidence>
<feature type="region of interest" description="Disordered" evidence="1">
    <location>
        <begin position="397"/>
        <end position="431"/>
    </location>
</feature>
<evidence type="ECO:0000313" key="3">
    <source>
        <dbReference type="EMBL" id="JAT23953.1"/>
    </source>
</evidence>
<evidence type="ECO:0000256" key="2">
    <source>
        <dbReference type="SAM" id="SignalP"/>
    </source>
</evidence>
<organism evidence="3">
    <name type="scientific">Graphocephala atropunctata</name>
    <dbReference type="NCBI Taxonomy" id="36148"/>
    <lineage>
        <taxon>Eukaryota</taxon>
        <taxon>Metazoa</taxon>
        <taxon>Ecdysozoa</taxon>
        <taxon>Arthropoda</taxon>
        <taxon>Hexapoda</taxon>
        <taxon>Insecta</taxon>
        <taxon>Pterygota</taxon>
        <taxon>Neoptera</taxon>
        <taxon>Paraneoptera</taxon>
        <taxon>Hemiptera</taxon>
        <taxon>Auchenorrhyncha</taxon>
        <taxon>Membracoidea</taxon>
        <taxon>Cicadellidae</taxon>
        <taxon>Cicadellinae</taxon>
        <taxon>Cicadellini</taxon>
        <taxon>Graphocephala</taxon>
    </lineage>
</organism>
<feature type="signal peptide" evidence="2">
    <location>
        <begin position="1"/>
        <end position="18"/>
    </location>
</feature>
<feature type="region of interest" description="Disordered" evidence="1">
    <location>
        <begin position="356"/>
        <end position="378"/>
    </location>
</feature>
<accession>A0A1B6LJS0</accession>
<gene>
    <name evidence="3" type="ORF">g.18848</name>
</gene>
<dbReference type="AlphaFoldDB" id="A0A1B6LJS0"/>
<keyword evidence="2" id="KW-0732">Signal</keyword>
<name>A0A1B6LJS0_9HEMI</name>
<proteinExistence type="predicted"/>
<feature type="compositionally biased region" description="Basic and acidic residues" evidence="1">
    <location>
        <begin position="406"/>
        <end position="417"/>
    </location>
</feature>
<protein>
    <submittedName>
        <fullName evidence="3">Uncharacterized protein</fullName>
    </submittedName>
</protein>
<reference evidence="3" key="1">
    <citation type="submission" date="2015-11" db="EMBL/GenBank/DDBJ databases">
        <title>De novo transcriptome assembly of four potential Pierce s Disease insect vectors from Arizona vineyards.</title>
        <authorList>
            <person name="Tassone E.E."/>
        </authorList>
    </citation>
    <scope>NUCLEOTIDE SEQUENCE</scope>
</reference>
<feature type="chain" id="PRO_5008587523" evidence="2">
    <location>
        <begin position="19"/>
        <end position="654"/>
    </location>
</feature>
<sequence>MSVAVLLLICLHHVIVHSTEYTGENNLSTDNVSNTELIQDHKLHELATDKTITDNNINDNTSTETHISEETNDIIVKTSTNNVISSEKTNNETVSDYIEAENSSEIHVYPYTDRDGLTDVVADNGIKYESSASDNFVLPGHDDDEGNFAGITDDSEPMHYYISEEGDVSGRSDAIGIEVLLPDYVKPTRKSDDYDVADSGETTTVDEDLILPDSESVETTTIPTTEATTWFYHSWEFRGENFEIKEDEITTVKPFEQEYVDEDEQTPDLMTIKTINLGASEETATKSQKLGSQIIEDEKYEQEDTDDIFDYKNLMTDDSQDMEQTTDAVTNKKNMEQYVISFDKHPVKVISYKSSNNIGSQEGMHSKKSNKNSGHFEIPTLSHSLKKNTDNLQLEKNQLLSKRTKRENEELKPKFQEEENEDEQEVVTESVVPETTRIWRWPTHSWENHGDMYEPSSPETTTEIPIGCIRSNEEMEYSEEDISVADNDNTISFSGRQNLSEHKPSESVLFELNKDGNYISDGKNTHSPMTEESQYDDVTPANFPGFDEAFNKVNKEGHFFTNNIGSRELFVSSTCLIEWENCKSDGDCCKPFFCSTLPRFPVIENTDENSTLEIGQFCSRFQSNILGDLKNSNRIDLLKIIDSYKKRILRLINL</sequence>